<dbReference type="PANTHER" id="PTHR33162:SF1">
    <property type="entry name" value="SEC-INDEPENDENT PROTEIN TRANSLOCASE PROTEIN TATA, CHLOROPLASTIC"/>
    <property type="match status" value="1"/>
</dbReference>
<evidence type="ECO:0000256" key="8">
    <source>
        <dbReference type="ARBA" id="ARBA00023136"/>
    </source>
</evidence>
<dbReference type="STRING" id="990712.SAMN05216257_102201"/>
<feature type="compositionally biased region" description="Basic and acidic residues" evidence="10">
    <location>
        <begin position="91"/>
        <end position="112"/>
    </location>
</feature>
<dbReference type="GO" id="GO:0043953">
    <property type="term" value="P:protein transport by the Tat complex"/>
    <property type="evidence" value="ECO:0007669"/>
    <property type="project" value="UniProtKB-UniRule"/>
</dbReference>
<dbReference type="GO" id="GO:0008320">
    <property type="term" value="F:protein transmembrane transporter activity"/>
    <property type="evidence" value="ECO:0007669"/>
    <property type="project" value="UniProtKB-UniRule"/>
</dbReference>
<keyword evidence="13" id="KW-1185">Reference proteome</keyword>
<gene>
    <name evidence="9" type="primary">tatB</name>
    <name evidence="12" type="ORF">SAMN05216257_102201</name>
</gene>
<dbReference type="AlphaFoldDB" id="A0A1G9AMI9"/>
<protein>
    <recommendedName>
        <fullName evidence="9">Sec-independent protein translocase protein TatB</fullName>
    </recommendedName>
</protein>
<feature type="compositionally biased region" description="Low complexity" evidence="10">
    <location>
        <begin position="113"/>
        <end position="126"/>
    </location>
</feature>
<evidence type="ECO:0000256" key="11">
    <source>
        <dbReference type="SAM" id="Phobius"/>
    </source>
</evidence>
<accession>A0A1G9AMI9</accession>
<keyword evidence="7 9" id="KW-0811">Translocation</keyword>
<dbReference type="Pfam" id="PF02416">
    <property type="entry name" value="TatA_B_E"/>
    <property type="match status" value="1"/>
</dbReference>
<evidence type="ECO:0000256" key="3">
    <source>
        <dbReference type="ARBA" id="ARBA00022475"/>
    </source>
</evidence>
<dbReference type="NCBIfam" id="TIGR01410">
    <property type="entry name" value="tatB"/>
    <property type="match status" value="1"/>
</dbReference>
<keyword evidence="8 9" id="KW-0472">Membrane</keyword>
<keyword evidence="3 9" id="KW-1003">Cell membrane</keyword>
<comment type="similarity">
    <text evidence="9">Belongs to the TatB family.</text>
</comment>
<comment type="function">
    <text evidence="9">Part of the twin-arginine translocation (Tat) system that transports large folded proteins containing a characteristic twin-arginine motif in their signal peptide across membranes. Together with TatC, TatB is part of a receptor directly interacting with Tat signal peptides. TatB may form an oligomeric binding site that transiently accommodates folded Tat precursor proteins before their translocation.</text>
</comment>
<dbReference type="HAMAP" id="MF_00237">
    <property type="entry name" value="TatB"/>
    <property type="match status" value="1"/>
</dbReference>
<evidence type="ECO:0000313" key="12">
    <source>
        <dbReference type="EMBL" id="SDK28453.1"/>
    </source>
</evidence>
<feature type="compositionally biased region" description="Basic and acidic residues" evidence="10">
    <location>
        <begin position="127"/>
        <end position="152"/>
    </location>
</feature>
<evidence type="ECO:0000256" key="6">
    <source>
        <dbReference type="ARBA" id="ARBA00022989"/>
    </source>
</evidence>
<dbReference type="Gene3D" id="1.20.5.3310">
    <property type="match status" value="1"/>
</dbReference>
<evidence type="ECO:0000313" key="13">
    <source>
        <dbReference type="Proteomes" id="UP000199328"/>
    </source>
</evidence>
<comment type="subcellular location">
    <subcellularLocation>
        <location evidence="9">Cell membrane</location>
        <topology evidence="9">Single-pass membrane protein</topology>
    </subcellularLocation>
    <subcellularLocation>
        <location evidence="1">Membrane</location>
        <topology evidence="1">Single-pass membrane protein</topology>
    </subcellularLocation>
</comment>
<dbReference type="RefSeq" id="WP_092498802.1">
    <property type="nucleotide sequence ID" value="NZ_FNFV01000002.1"/>
</dbReference>
<dbReference type="InterPro" id="IPR018448">
    <property type="entry name" value="TatB"/>
</dbReference>
<comment type="subunit">
    <text evidence="9">The Tat system comprises two distinct complexes: a TatABC complex, containing multiple copies of TatA, TatB and TatC subunits, and a separate TatA complex, containing only TatA subunits. Substrates initially bind to the TatABC complex, which probably triggers association of the separate TatA complex to form the active translocon.</text>
</comment>
<feature type="transmembrane region" description="Helical" evidence="11">
    <location>
        <begin position="6"/>
        <end position="25"/>
    </location>
</feature>
<dbReference type="InterPro" id="IPR003369">
    <property type="entry name" value="TatA/B/E"/>
</dbReference>
<dbReference type="OrthoDB" id="7206969at2"/>
<dbReference type="Proteomes" id="UP000199328">
    <property type="component" value="Unassembled WGS sequence"/>
</dbReference>
<dbReference type="EMBL" id="FNFV01000002">
    <property type="protein sequence ID" value="SDK28453.1"/>
    <property type="molecule type" value="Genomic_DNA"/>
</dbReference>
<name>A0A1G9AMI9_9RHOB</name>
<organism evidence="12 13">
    <name type="scientific">Meinhardsimonia xiamenensis</name>
    <dbReference type="NCBI Taxonomy" id="990712"/>
    <lineage>
        <taxon>Bacteria</taxon>
        <taxon>Pseudomonadati</taxon>
        <taxon>Pseudomonadota</taxon>
        <taxon>Alphaproteobacteria</taxon>
        <taxon>Rhodobacterales</taxon>
        <taxon>Paracoccaceae</taxon>
        <taxon>Meinhardsimonia</taxon>
    </lineage>
</organism>
<feature type="region of interest" description="Disordered" evidence="10">
    <location>
        <begin position="91"/>
        <end position="187"/>
    </location>
</feature>
<proteinExistence type="inferred from homology"/>
<evidence type="ECO:0000256" key="4">
    <source>
        <dbReference type="ARBA" id="ARBA00022692"/>
    </source>
</evidence>
<keyword evidence="6 9" id="KW-1133">Transmembrane helix</keyword>
<dbReference type="GO" id="GO:0033281">
    <property type="term" value="C:TAT protein transport complex"/>
    <property type="evidence" value="ECO:0007669"/>
    <property type="project" value="UniProtKB-UniRule"/>
</dbReference>
<evidence type="ECO:0000256" key="9">
    <source>
        <dbReference type="HAMAP-Rule" id="MF_00237"/>
    </source>
</evidence>
<reference evidence="13" key="1">
    <citation type="submission" date="2016-10" db="EMBL/GenBank/DDBJ databases">
        <authorList>
            <person name="Varghese N."/>
            <person name="Submissions S."/>
        </authorList>
    </citation>
    <scope>NUCLEOTIDE SEQUENCE [LARGE SCALE GENOMIC DNA]</scope>
    <source>
        <strain evidence="13">CGMCC 1.10789</strain>
    </source>
</reference>
<evidence type="ECO:0000256" key="5">
    <source>
        <dbReference type="ARBA" id="ARBA00022927"/>
    </source>
</evidence>
<evidence type="ECO:0000256" key="2">
    <source>
        <dbReference type="ARBA" id="ARBA00022448"/>
    </source>
</evidence>
<sequence>MFDIGWSELLLIAIVALIVVGPKDLPGMFRTLGRFTAKMRAMARDFQRAMNEAADEAGVGEINKVAGDLRKATSPTRLGLDRLNEAADRFEKWDPKAALKKGGKEGAAKAEPGEGATASAGSAAGRLSEERAEVARRIREHAAEVARKRIAEETAAASGTPPAKAPAAGGSPADGAAEGDTSRDDAK</sequence>
<keyword evidence="4 9" id="KW-0812">Transmembrane</keyword>
<evidence type="ECO:0000256" key="7">
    <source>
        <dbReference type="ARBA" id="ARBA00023010"/>
    </source>
</evidence>
<keyword evidence="2 9" id="KW-0813">Transport</keyword>
<evidence type="ECO:0000256" key="10">
    <source>
        <dbReference type="SAM" id="MobiDB-lite"/>
    </source>
</evidence>
<feature type="compositionally biased region" description="Low complexity" evidence="10">
    <location>
        <begin position="154"/>
        <end position="176"/>
    </location>
</feature>
<evidence type="ECO:0000256" key="1">
    <source>
        <dbReference type="ARBA" id="ARBA00004167"/>
    </source>
</evidence>
<keyword evidence="5 9" id="KW-0653">Protein transport</keyword>
<dbReference type="PANTHER" id="PTHR33162">
    <property type="entry name" value="SEC-INDEPENDENT PROTEIN TRANSLOCASE PROTEIN TATA, CHLOROPLASTIC"/>
    <property type="match status" value="1"/>
</dbReference>
<dbReference type="PRINTS" id="PR01506">
    <property type="entry name" value="TATBPROTEIN"/>
</dbReference>